<reference evidence="1 2" key="1">
    <citation type="submission" date="2021-01" db="EMBL/GenBank/DDBJ databases">
        <title>WGS of actinomycetes isolated from Thailand.</title>
        <authorList>
            <person name="Thawai C."/>
        </authorList>
    </citation>
    <scope>NUCLEOTIDE SEQUENCE [LARGE SCALE GENOMIC DNA]</scope>
    <source>
        <strain evidence="1 2">LPG 2</strain>
    </source>
</reference>
<comment type="caution">
    <text evidence="1">The sequence shown here is derived from an EMBL/GenBank/DDBJ whole genome shotgun (WGS) entry which is preliminary data.</text>
</comment>
<dbReference type="Proteomes" id="UP000602198">
    <property type="component" value="Unassembled WGS sequence"/>
</dbReference>
<organism evidence="1 2">
    <name type="scientific">Nocardia acididurans</name>
    <dbReference type="NCBI Taxonomy" id="2802282"/>
    <lineage>
        <taxon>Bacteria</taxon>
        <taxon>Bacillati</taxon>
        <taxon>Actinomycetota</taxon>
        <taxon>Actinomycetes</taxon>
        <taxon>Mycobacteriales</taxon>
        <taxon>Nocardiaceae</taxon>
        <taxon>Nocardia</taxon>
    </lineage>
</organism>
<dbReference type="EMBL" id="JAERRJ010000003">
    <property type="protein sequence ID" value="MBL1074775.1"/>
    <property type="molecule type" value="Genomic_DNA"/>
</dbReference>
<name>A0ABS1M403_9NOCA</name>
<evidence type="ECO:0000313" key="2">
    <source>
        <dbReference type="Proteomes" id="UP000602198"/>
    </source>
</evidence>
<gene>
    <name evidence="1" type="ORF">JK358_10240</name>
</gene>
<keyword evidence="2" id="KW-1185">Reference proteome</keyword>
<proteinExistence type="predicted"/>
<sequence length="279" mass="31123">MLTTDQIAALEFTSTRRAQDRLRKLREMGMLFAFRESLYGGGTSQTRHALGYLGARLIAAQRAEKPPAPGAHALVLERLACSPTLAHRLGVNDFFCAPAAHRNPARHHHDTAYTDPVAGLTQWWSERQCADCFRLDLYSGETVGLRPDGYGCWEQRDRAVRFFLEYDTGTESLTTLTGKLAAYQRFPTDELGILLFSVHSSRRETALRAVLHRAVSGHHPDIAIATTARDHSHPDGPAGPVWALWTPHSDTLIQRLCLADLPERGPRLTHHTETGQPYN</sequence>
<dbReference type="InterPro" id="IPR025855">
    <property type="entry name" value="Replic_Relax"/>
</dbReference>
<dbReference type="Pfam" id="PF13814">
    <property type="entry name" value="Replic_Relax"/>
    <property type="match status" value="1"/>
</dbReference>
<evidence type="ECO:0000313" key="1">
    <source>
        <dbReference type="EMBL" id="MBL1074775.1"/>
    </source>
</evidence>
<accession>A0ABS1M403</accession>
<protein>
    <submittedName>
        <fullName evidence="1">Replication-relaxation family protein</fullName>
    </submittedName>
</protein>